<dbReference type="PROSITE" id="PS50160">
    <property type="entry name" value="DNA_LIGASE_A3"/>
    <property type="match status" value="1"/>
</dbReference>
<dbReference type="PANTHER" id="PTHR34220">
    <property type="entry name" value="SENSOR HISTIDINE KINASE YPDA"/>
    <property type="match status" value="1"/>
</dbReference>
<evidence type="ECO:0000313" key="6">
    <source>
        <dbReference type="EMBL" id="GAA4707389.1"/>
    </source>
</evidence>
<reference evidence="7" key="1">
    <citation type="journal article" date="2019" name="Int. J. Syst. Evol. Microbiol.">
        <title>The Global Catalogue of Microorganisms (GCM) 10K type strain sequencing project: providing services to taxonomists for standard genome sequencing and annotation.</title>
        <authorList>
            <consortium name="The Broad Institute Genomics Platform"/>
            <consortium name="The Broad Institute Genome Sequencing Center for Infectious Disease"/>
            <person name="Wu L."/>
            <person name="Ma J."/>
        </authorList>
    </citation>
    <scope>NUCLEOTIDE SEQUENCE [LARGE SCALE GENOMIC DNA]</scope>
    <source>
        <strain evidence="7">JCM 18055</strain>
    </source>
</reference>
<dbReference type="Pfam" id="PF06580">
    <property type="entry name" value="His_kinase"/>
    <property type="match status" value="1"/>
</dbReference>
<gene>
    <name evidence="6" type="ORF">GCM10023215_55370</name>
</gene>
<dbReference type="Pfam" id="PF01068">
    <property type="entry name" value="DNA_ligase_A_M"/>
    <property type="match status" value="1"/>
</dbReference>
<evidence type="ECO:0000256" key="4">
    <source>
        <dbReference type="SAM" id="MobiDB-lite"/>
    </source>
</evidence>
<dbReference type="InterPro" id="IPR012340">
    <property type="entry name" value="NA-bd_OB-fold"/>
</dbReference>
<dbReference type="CDD" id="cd07971">
    <property type="entry name" value="OBF_DNA_ligase_LigD"/>
    <property type="match status" value="1"/>
</dbReference>
<evidence type="ECO:0000313" key="7">
    <source>
        <dbReference type="Proteomes" id="UP001500325"/>
    </source>
</evidence>
<dbReference type="Proteomes" id="UP001500325">
    <property type="component" value="Unassembled WGS sequence"/>
</dbReference>
<dbReference type="PANTHER" id="PTHR34220:SF7">
    <property type="entry name" value="SENSOR HISTIDINE KINASE YPDA"/>
    <property type="match status" value="1"/>
</dbReference>
<accession>A0ABP8XI79</accession>
<evidence type="ECO:0000256" key="3">
    <source>
        <dbReference type="ARBA" id="ARBA00034003"/>
    </source>
</evidence>
<feature type="region of interest" description="Disordered" evidence="4">
    <location>
        <begin position="324"/>
        <end position="431"/>
    </location>
</feature>
<dbReference type="InterPro" id="IPR050640">
    <property type="entry name" value="Bact_2-comp_sensor_kinase"/>
</dbReference>
<protein>
    <recommendedName>
        <fullName evidence="1">DNA ligase (ATP)</fullName>
        <ecNumber evidence="1">6.5.1.1</ecNumber>
    </recommendedName>
</protein>
<dbReference type="InterPro" id="IPR012309">
    <property type="entry name" value="DNA_ligase_ATP-dep_C"/>
</dbReference>
<evidence type="ECO:0000256" key="2">
    <source>
        <dbReference type="ARBA" id="ARBA00022598"/>
    </source>
</evidence>
<dbReference type="SUPFAM" id="SSF50249">
    <property type="entry name" value="Nucleic acid-binding proteins"/>
    <property type="match status" value="1"/>
</dbReference>
<feature type="compositionally biased region" description="Pro residues" evidence="4">
    <location>
        <begin position="402"/>
        <end position="427"/>
    </location>
</feature>
<dbReference type="InterPro" id="IPR010559">
    <property type="entry name" value="Sig_transdc_His_kin_internal"/>
</dbReference>
<evidence type="ECO:0000259" key="5">
    <source>
        <dbReference type="PROSITE" id="PS50160"/>
    </source>
</evidence>
<dbReference type="InterPro" id="IPR012310">
    <property type="entry name" value="DNA_ligase_ATP-dep_cent"/>
</dbReference>
<keyword evidence="7" id="KW-1185">Reference proteome</keyword>
<dbReference type="Gene3D" id="2.40.50.140">
    <property type="entry name" value="Nucleic acid-binding proteins"/>
    <property type="match status" value="1"/>
</dbReference>
<comment type="catalytic activity">
    <reaction evidence="3">
        <text>ATP + (deoxyribonucleotide)n-3'-hydroxyl + 5'-phospho-(deoxyribonucleotide)m = (deoxyribonucleotide)n+m + AMP + diphosphate.</text>
        <dbReference type="EC" id="6.5.1.1"/>
    </reaction>
</comment>
<dbReference type="Gene3D" id="3.30.470.30">
    <property type="entry name" value="DNA ligase/mRNA capping enzyme"/>
    <property type="match status" value="1"/>
</dbReference>
<dbReference type="EMBL" id="BAABIC010000024">
    <property type="protein sequence ID" value="GAA4707389.1"/>
    <property type="molecule type" value="Genomic_DNA"/>
</dbReference>
<feature type="domain" description="ATP-dependent DNA ligase family profile" evidence="5">
    <location>
        <begin position="105"/>
        <end position="229"/>
    </location>
</feature>
<comment type="caution">
    <text evidence="6">The sequence shown here is derived from an EMBL/GenBank/DDBJ whole genome shotgun (WGS) entry which is preliminary data.</text>
</comment>
<dbReference type="Pfam" id="PF04679">
    <property type="entry name" value="DNA_ligase_A_C"/>
    <property type="match status" value="1"/>
</dbReference>
<name>A0ABP8XI79_9PSEU</name>
<keyword evidence="2" id="KW-0436">Ligase</keyword>
<proteinExistence type="predicted"/>
<sequence length="586" mass="62478">MPDVVPPMLPSQGDLADGERGGDWAVEFAWAGFRCVAYVRPGHVRLLSSTARSVTRSFPELAVLGDRVRGAGLVLDGVVVALDDAGRPSRRPLMRRTSTVAPSESLRARVPVGFVVTDLLWLDGRPLLRRPYAERRRLLEGLDIAGPHVLVPPSHPAAEAGFVMEAAERFGLDGLHLKRVDAAYKAGRRTRDWLRVPLRRARPVVVGGWMPAERNRPGRVGALLLGIPDTPPVPGGPLGPLRYVGRVGVGSGAARREIGELLRTLNAQVPPFVPAGPGAVPDAVADDARWVVPRIVGQAEYQGWTRGAHLRLPVWRGILRPGEVAPEDWAGTPWDRDAGAGTGETGECATPGSEDAEVWGPRRRGERVRTPHEHGRRTGRADRADSADGEDVGHGAGATPAAPIPEPPTPPPALPPVPARPEAPPPASASSLNRSLEQHFVYNAFNTIAALMRTDPAQARELLLGFADLSRTADRVGTPEIPLADELAAVRAYLAIEKARFGRRLEAEVTVGEGLAAQLRDLSVAPLQVLVLVRETVQQQIEPRPEGGAVTVHVAADGAGGAEVVVTDRGHGERRLRLPAPAACSG</sequence>
<evidence type="ECO:0000256" key="1">
    <source>
        <dbReference type="ARBA" id="ARBA00012727"/>
    </source>
</evidence>
<dbReference type="EC" id="6.5.1.1" evidence="1"/>
<dbReference type="Gene3D" id="3.30.1490.70">
    <property type="match status" value="1"/>
</dbReference>
<organism evidence="6 7">
    <name type="scientific">Pseudonocardia yuanmonensis</name>
    <dbReference type="NCBI Taxonomy" id="1095914"/>
    <lineage>
        <taxon>Bacteria</taxon>
        <taxon>Bacillati</taxon>
        <taxon>Actinomycetota</taxon>
        <taxon>Actinomycetes</taxon>
        <taxon>Pseudonocardiales</taxon>
        <taxon>Pseudonocardiaceae</taxon>
        <taxon>Pseudonocardia</taxon>
    </lineage>
</organism>
<dbReference type="SUPFAM" id="SSF56091">
    <property type="entry name" value="DNA ligase/mRNA capping enzyme, catalytic domain"/>
    <property type="match status" value="1"/>
</dbReference>